<keyword evidence="1" id="KW-1133">Transmembrane helix</keyword>
<proteinExistence type="predicted"/>
<evidence type="ECO:0000256" key="1">
    <source>
        <dbReference type="SAM" id="Phobius"/>
    </source>
</evidence>
<protein>
    <submittedName>
        <fullName evidence="2">Uncharacterized protein</fullName>
    </submittedName>
</protein>
<organism evidence="2">
    <name type="scientific">CrAss-like virus sp. ctDAq1</name>
    <dbReference type="NCBI Taxonomy" id="2826822"/>
    <lineage>
        <taxon>Viruses</taxon>
        <taxon>Duplodnaviria</taxon>
        <taxon>Heunggongvirae</taxon>
        <taxon>Uroviricota</taxon>
        <taxon>Caudoviricetes</taxon>
        <taxon>Crassvirales</taxon>
    </lineage>
</organism>
<dbReference type="EMBL" id="BK015733">
    <property type="protein sequence ID" value="DAE22464.1"/>
    <property type="molecule type" value="Genomic_DNA"/>
</dbReference>
<accession>A0A8S5QTQ0</accession>
<reference evidence="2" key="1">
    <citation type="journal article" date="2021" name="Proc. Natl. Acad. Sci. U.S.A.">
        <title>A Catalog of Tens of Thousands of Viruses from Human Metagenomes Reveals Hidden Associations with Chronic Diseases.</title>
        <authorList>
            <person name="Tisza M.J."/>
            <person name="Buck C.B."/>
        </authorList>
    </citation>
    <scope>NUCLEOTIDE SEQUENCE</scope>
    <source>
        <strain evidence="2">CtDAq1</strain>
    </source>
</reference>
<sequence>MCTKKELYQIMAMETEVTLALIGFATSITSGIISYRAGKGSRRRDNAEASAAEYESLNKMREFYTQTLEAVNSRMEELSAHDKNSRKKKYILRSIIDWLSGIACKDIHCDKRVSLSQTEIDAITNESSIVEFNIKQDGDKSREDISGQ</sequence>
<keyword evidence="1" id="KW-0812">Transmembrane</keyword>
<name>A0A8S5QTQ0_9CAUD</name>
<keyword evidence="1" id="KW-0472">Membrane</keyword>
<feature type="transmembrane region" description="Helical" evidence="1">
    <location>
        <begin position="17"/>
        <end position="35"/>
    </location>
</feature>
<evidence type="ECO:0000313" key="2">
    <source>
        <dbReference type="EMBL" id="DAE22464.1"/>
    </source>
</evidence>